<dbReference type="PANTHER" id="PTHR31044">
    <property type="entry name" value="BETA-1,3 GLUCANASE"/>
    <property type="match status" value="1"/>
</dbReference>
<comment type="caution">
    <text evidence="3">The sequence shown here is derived from an EMBL/GenBank/DDBJ whole genome shotgun (WGS) entry which is preliminary data.</text>
</comment>
<dbReference type="Pfam" id="PF07983">
    <property type="entry name" value="X8"/>
    <property type="match status" value="1"/>
</dbReference>
<dbReference type="SMART" id="SM00768">
    <property type="entry name" value="X8"/>
    <property type="match status" value="1"/>
</dbReference>
<dbReference type="Gene3D" id="3.30.200.20">
    <property type="entry name" value="Phosphorylase Kinase, domain 1"/>
    <property type="match status" value="1"/>
</dbReference>
<evidence type="ECO:0000256" key="1">
    <source>
        <dbReference type="ARBA" id="ARBA00022729"/>
    </source>
</evidence>
<dbReference type="GO" id="GO:0009506">
    <property type="term" value="C:plasmodesma"/>
    <property type="evidence" value="ECO:0007669"/>
    <property type="project" value="UniProtKB-ARBA"/>
</dbReference>
<dbReference type="AlphaFoldDB" id="A0A8J5KVC8"/>
<dbReference type="Gene3D" id="1.20.58.1040">
    <property type="match status" value="1"/>
</dbReference>
<sequence>MEDDSFNARDDLYGFTNNLEEEFDPDEQDKKLNGMFGDDYYVVEDIYHGFGSNEEGDLKKLDFNKENELLDSGKEGFKIARGCEGTYGALPFSLITTSAKTIGVINASFLPANLCFYSFEEIQTATQDIDEYLILGVSGFGKVYLGEIDDGTMKVALAATISSGRGPWCVAKPEAPREALQANIEYVCGGAIGDCSAIQEGASCYSTDIVRQASYAMNSFYYAKGGHRSINCFFNETGTKVRDDPSYGNCVYPS</sequence>
<dbReference type="EMBL" id="JACMSC010000013">
    <property type="protein sequence ID" value="KAG6492123.1"/>
    <property type="molecule type" value="Genomic_DNA"/>
</dbReference>
<feature type="domain" description="X8" evidence="2">
    <location>
        <begin position="167"/>
        <end position="252"/>
    </location>
</feature>
<evidence type="ECO:0000259" key="2">
    <source>
        <dbReference type="SMART" id="SM00768"/>
    </source>
</evidence>
<dbReference type="InterPro" id="IPR044788">
    <property type="entry name" value="X8_dom_prot"/>
</dbReference>
<keyword evidence="4" id="KW-1185">Reference proteome</keyword>
<name>A0A8J5KVC8_ZINOF</name>
<reference evidence="3 4" key="1">
    <citation type="submission" date="2020-08" db="EMBL/GenBank/DDBJ databases">
        <title>Plant Genome Project.</title>
        <authorList>
            <person name="Zhang R.-G."/>
        </authorList>
    </citation>
    <scope>NUCLEOTIDE SEQUENCE [LARGE SCALE GENOMIC DNA]</scope>
    <source>
        <tissue evidence="3">Rhizome</tissue>
    </source>
</reference>
<gene>
    <name evidence="3" type="ORF">ZIOFF_047073</name>
</gene>
<dbReference type="InterPro" id="IPR012946">
    <property type="entry name" value="X8"/>
</dbReference>
<keyword evidence="1" id="KW-0732">Signal</keyword>
<evidence type="ECO:0000313" key="4">
    <source>
        <dbReference type="Proteomes" id="UP000734854"/>
    </source>
</evidence>
<accession>A0A8J5KVC8</accession>
<organism evidence="3 4">
    <name type="scientific">Zingiber officinale</name>
    <name type="common">Ginger</name>
    <name type="synonym">Amomum zingiber</name>
    <dbReference type="NCBI Taxonomy" id="94328"/>
    <lineage>
        <taxon>Eukaryota</taxon>
        <taxon>Viridiplantae</taxon>
        <taxon>Streptophyta</taxon>
        <taxon>Embryophyta</taxon>
        <taxon>Tracheophyta</taxon>
        <taxon>Spermatophyta</taxon>
        <taxon>Magnoliopsida</taxon>
        <taxon>Liliopsida</taxon>
        <taxon>Zingiberales</taxon>
        <taxon>Zingiberaceae</taxon>
        <taxon>Zingiber</taxon>
    </lineage>
</organism>
<protein>
    <recommendedName>
        <fullName evidence="2">X8 domain-containing protein</fullName>
    </recommendedName>
</protein>
<proteinExistence type="predicted"/>
<evidence type="ECO:0000313" key="3">
    <source>
        <dbReference type="EMBL" id="KAG6492123.1"/>
    </source>
</evidence>
<dbReference type="PANTHER" id="PTHR31044:SF52">
    <property type="entry name" value="OS01G0631500 PROTEIN"/>
    <property type="match status" value="1"/>
</dbReference>
<dbReference type="Proteomes" id="UP000734854">
    <property type="component" value="Unassembled WGS sequence"/>
</dbReference>